<feature type="region of interest" description="Disordered" evidence="2">
    <location>
        <begin position="118"/>
        <end position="142"/>
    </location>
</feature>
<proteinExistence type="predicted"/>
<evidence type="ECO:0000256" key="2">
    <source>
        <dbReference type="SAM" id="MobiDB-lite"/>
    </source>
</evidence>
<dbReference type="AlphaFoldDB" id="A0A8B8IWV0"/>
<organism evidence="3 4">
    <name type="scientific">Vanessa tameamea</name>
    <name type="common">Kamehameha butterfly</name>
    <dbReference type="NCBI Taxonomy" id="334116"/>
    <lineage>
        <taxon>Eukaryota</taxon>
        <taxon>Metazoa</taxon>
        <taxon>Ecdysozoa</taxon>
        <taxon>Arthropoda</taxon>
        <taxon>Hexapoda</taxon>
        <taxon>Insecta</taxon>
        <taxon>Pterygota</taxon>
        <taxon>Neoptera</taxon>
        <taxon>Endopterygota</taxon>
        <taxon>Lepidoptera</taxon>
        <taxon>Glossata</taxon>
        <taxon>Ditrysia</taxon>
        <taxon>Papilionoidea</taxon>
        <taxon>Nymphalidae</taxon>
        <taxon>Nymphalinae</taxon>
        <taxon>Vanessa</taxon>
    </lineage>
</organism>
<accession>A0A8B8IWV0</accession>
<evidence type="ECO:0000313" key="3">
    <source>
        <dbReference type="Proteomes" id="UP001652626"/>
    </source>
</evidence>
<keyword evidence="1" id="KW-0175">Coiled coil</keyword>
<dbReference type="OrthoDB" id="7462635at2759"/>
<dbReference type="OMA" id="LCSCCYD"/>
<dbReference type="Proteomes" id="UP001652626">
    <property type="component" value="Chromosome 8"/>
</dbReference>
<evidence type="ECO:0000256" key="1">
    <source>
        <dbReference type="SAM" id="Coils"/>
    </source>
</evidence>
<reference evidence="4" key="1">
    <citation type="submission" date="2025-08" db="UniProtKB">
        <authorList>
            <consortium name="RefSeq"/>
        </authorList>
    </citation>
    <scope>IDENTIFICATION</scope>
    <source>
        <tissue evidence="4">Whole body</tissue>
    </source>
</reference>
<dbReference type="GeneID" id="113404802"/>
<sequence length="1048" mass="122361">MILRTPRRRISPRTKLRYRAIKNFLRRALGTSSQGEVLTSSSIGVSVADFKNKIEELEQQLNSISQHCQDIENLKYTVKKDSKNFALVETIESDSVQKYEKPKKKHKKFDTKSLHHNLSKEHQKRDESHHIFNVGSHDEKKDMTSFEPTFSKKNTDIQLNTKSRKYCTTHETKDRQNNVKSKYNKTAPIYSTTSFHSLVLGPKHKDYVNSGYHTHRQKLHSKKEYIETLVPTELKDREIIKINLSRKHGNHERQNKSRRHKREIADLDEKFIADIIEKQYKPVKLFGKRHSDFSQFSAPVCRDQELRIREEIPEGSELCSCCFDENRRFRYRYVRNNDLSDMRSICDTRLYSTRGHRSYKNSRRYVDDYNNSAFYDIVPVKEKSSPKSRRKFFDENKMIYHCKEVPPSPRTQRPRLNLKVHNYTEYEDSSTNIRNRSKKNPHHEICRGNLDVYESDNLSGQQPVQKRKNESSIHIKAEKSKNIKEDMETMTSLQAHNITNEQATNSNNDTTLNTQVTDSSVDKTDKTLGEIKNILQSFLLEIKKDSTHEEKSTTTNKIDIEQQESNKVNANTIPNSRHSMNQNFGQYGLPPFLPTFPSPCCYPILPLCPMNCLQNGYMLPNPSLTCMACAKQSKVNACPEKETCNNSNNTSEMKTTNETQELIKEIYKFVSQNPKSSRKGDDCFNKNNMNFNERCGFDKKMHTNRSVGSSKGYKHDANVGTPMKCYSKSCEAIRSRIPSEDYYTTNASYSDTVLEKLSLEATESSSESDVSTEVPIKKGKRGAFRKVMRSLRLFRKKKDVIEEESETTVHVKPKQKPPFKQNITTYAMHDQQYFHPLPITKQHFGPPHSHEHCYNCDHRNIRNISQHPMRNEFIDKQRLYYDQMIPPHRNPTHYSPVPLCPNYDRHYHQQQTPQVPLCLKEVEVKSIGTQSVRKMSIFSKFTKKIQPPANQYQTSQQYYTPPTQNKPSLWKTWQEKAKQQSTDPLAFSIKTQKQLEQGDMKIRSAMLKKLFYKRNPFSPRNLIIKTILGKDKSSFGNPPKMYKPRMFL</sequence>
<evidence type="ECO:0000313" key="4">
    <source>
        <dbReference type="RefSeq" id="XP_026501630.2"/>
    </source>
</evidence>
<gene>
    <name evidence="4" type="primary">LOC113404802</name>
</gene>
<name>A0A8B8IWV0_VANTA</name>
<keyword evidence="3" id="KW-1185">Reference proteome</keyword>
<dbReference type="RefSeq" id="XP_026501630.2">
    <property type="nucleotide sequence ID" value="XM_026645845.2"/>
</dbReference>
<feature type="coiled-coil region" evidence="1">
    <location>
        <begin position="47"/>
        <end position="74"/>
    </location>
</feature>
<protein>
    <submittedName>
        <fullName evidence="4">Uncharacterized protein LOC113404802</fullName>
    </submittedName>
</protein>